<keyword evidence="1" id="KW-0812">Transmembrane</keyword>
<dbReference type="Pfam" id="PF07589">
    <property type="entry name" value="PEP-CTERM"/>
    <property type="match status" value="1"/>
</dbReference>
<organism evidence="3">
    <name type="scientific">marine sediment metagenome</name>
    <dbReference type="NCBI Taxonomy" id="412755"/>
    <lineage>
        <taxon>unclassified sequences</taxon>
        <taxon>metagenomes</taxon>
        <taxon>ecological metagenomes</taxon>
    </lineage>
</organism>
<protein>
    <recommendedName>
        <fullName evidence="2">Ice-binding protein C-terminal domain-containing protein</fullName>
    </recommendedName>
</protein>
<feature type="transmembrane region" description="Helical" evidence="1">
    <location>
        <begin position="40"/>
        <end position="56"/>
    </location>
</feature>
<keyword evidence="1" id="KW-1133">Transmembrane helix</keyword>
<gene>
    <name evidence="3" type="ORF">S01H1_10298</name>
</gene>
<dbReference type="EMBL" id="BARS01005261">
    <property type="protein sequence ID" value="GAF70608.1"/>
    <property type="molecule type" value="Genomic_DNA"/>
</dbReference>
<name>X0RP98_9ZZZZ</name>
<dbReference type="InterPro" id="IPR013424">
    <property type="entry name" value="Ice-binding_C"/>
</dbReference>
<evidence type="ECO:0000259" key="2">
    <source>
        <dbReference type="Pfam" id="PF07589"/>
    </source>
</evidence>
<reference evidence="3" key="1">
    <citation type="journal article" date="2014" name="Front. Microbiol.">
        <title>High frequency of phylogenetically diverse reductive dehalogenase-homologous genes in deep subseafloor sedimentary metagenomes.</title>
        <authorList>
            <person name="Kawai M."/>
            <person name="Futagami T."/>
            <person name="Toyoda A."/>
            <person name="Takaki Y."/>
            <person name="Nishi S."/>
            <person name="Hori S."/>
            <person name="Arai W."/>
            <person name="Tsubouchi T."/>
            <person name="Morono Y."/>
            <person name="Uchiyama I."/>
            <person name="Ito T."/>
            <person name="Fujiyama A."/>
            <person name="Inagaki F."/>
            <person name="Takami H."/>
        </authorList>
    </citation>
    <scope>NUCLEOTIDE SEQUENCE</scope>
    <source>
        <strain evidence="3">Expedition CK06-06</strain>
    </source>
</reference>
<evidence type="ECO:0000256" key="1">
    <source>
        <dbReference type="SAM" id="Phobius"/>
    </source>
</evidence>
<dbReference type="AlphaFoldDB" id="X0RP98"/>
<sequence length="63" mass="6569">MKKFGVILFLLICGLVLIAGNALASFIDIEGVMMGVPEPAAMLLLGSGLVGLSAIGRKKLIRK</sequence>
<feature type="domain" description="Ice-binding protein C-terminal" evidence="2">
    <location>
        <begin position="36"/>
        <end position="57"/>
    </location>
</feature>
<accession>X0RP98</accession>
<dbReference type="NCBIfam" id="TIGR02595">
    <property type="entry name" value="PEP_CTERM"/>
    <property type="match status" value="1"/>
</dbReference>
<evidence type="ECO:0000313" key="3">
    <source>
        <dbReference type="EMBL" id="GAF70608.1"/>
    </source>
</evidence>
<comment type="caution">
    <text evidence="3">The sequence shown here is derived from an EMBL/GenBank/DDBJ whole genome shotgun (WGS) entry which is preliminary data.</text>
</comment>
<keyword evidence="1" id="KW-0472">Membrane</keyword>
<proteinExistence type="predicted"/>